<evidence type="ECO:0000256" key="1">
    <source>
        <dbReference type="ARBA" id="ARBA00022679"/>
    </source>
</evidence>
<evidence type="ECO:0000256" key="2">
    <source>
        <dbReference type="ARBA" id="ARBA00023315"/>
    </source>
</evidence>
<dbReference type="InterPro" id="IPR000182">
    <property type="entry name" value="GNAT_dom"/>
</dbReference>
<dbReference type="PROSITE" id="PS51186">
    <property type="entry name" value="GNAT"/>
    <property type="match status" value="1"/>
</dbReference>
<dbReference type="GO" id="GO:0016747">
    <property type="term" value="F:acyltransferase activity, transferring groups other than amino-acyl groups"/>
    <property type="evidence" value="ECO:0007669"/>
    <property type="project" value="InterPro"/>
</dbReference>
<proteinExistence type="predicted"/>
<dbReference type="Gene3D" id="3.40.630.30">
    <property type="match status" value="1"/>
</dbReference>
<keyword evidence="1" id="KW-0808">Transferase</keyword>
<name>A0A8J3AZJ2_9ACTN</name>
<accession>A0A8J3AZJ2</accession>
<dbReference type="InterPro" id="IPR050832">
    <property type="entry name" value="Bact_Acetyltransf"/>
</dbReference>
<comment type="caution">
    <text evidence="4">The sequence shown here is derived from an EMBL/GenBank/DDBJ whole genome shotgun (WGS) entry which is preliminary data.</text>
</comment>
<dbReference type="PIRSF" id="PIRSF021603">
    <property type="entry name" value="UCP21603_acetyltransf"/>
    <property type="match status" value="1"/>
</dbReference>
<evidence type="ECO:0000313" key="5">
    <source>
        <dbReference type="Proteomes" id="UP000649739"/>
    </source>
</evidence>
<dbReference type="PANTHER" id="PTHR43877:SF2">
    <property type="entry name" value="AMINOALKYLPHOSPHONATE N-ACETYLTRANSFERASE-RELATED"/>
    <property type="match status" value="1"/>
</dbReference>
<dbReference type="InterPro" id="IPR025289">
    <property type="entry name" value="DUF4081"/>
</dbReference>
<reference evidence="4" key="2">
    <citation type="submission" date="2020-09" db="EMBL/GenBank/DDBJ databases">
        <authorList>
            <person name="Sun Q."/>
            <person name="Ohkuma M."/>
        </authorList>
    </citation>
    <scope>NUCLEOTIDE SEQUENCE</scope>
    <source>
        <strain evidence="4">JCM 3090</strain>
    </source>
</reference>
<organism evidence="4 5">
    <name type="scientific">Pilimelia anulata</name>
    <dbReference type="NCBI Taxonomy" id="53371"/>
    <lineage>
        <taxon>Bacteria</taxon>
        <taxon>Bacillati</taxon>
        <taxon>Actinomycetota</taxon>
        <taxon>Actinomycetes</taxon>
        <taxon>Micromonosporales</taxon>
        <taxon>Micromonosporaceae</taxon>
        <taxon>Pilimelia</taxon>
    </lineage>
</organism>
<dbReference type="AlphaFoldDB" id="A0A8J3AZJ2"/>
<gene>
    <name evidence="4" type="ORF">GCM10010123_03690</name>
</gene>
<evidence type="ECO:0000259" key="3">
    <source>
        <dbReference type="PROSITE" id="PS51186"/>
    </source>
</evidence>
<dbReference type="Pfam" id="PF00583">
    <property type="entry name" value="Acetyltransf_1"/>
    <property type="match status" value="1"/>
</dbReference>
<feature type="domain" description="N-acetyltransferase" evidence="3">
    <location>
        <begin position="122"/>
        <end position="259"/>
    </location>
</feature>
<evidence type="ECO:0000313" key="4">
    <source>
        <dbReference type="EMBL" id="GGJ76945.1"/>
    </source>
</evidence>
<dbReference type="InterPro" id="IPR016181">
    <property type="entry name" value="Acyl_CoA_acyltransferase"/>
</dbReference>
<dbReference type="InterPro" id="IPR016794">
    <property type="entry name" value="UCP21603_acetyltransf"/>
</dbReference>
<dbReference type="SUPFAM" id="SSF55729">
    <property type="entry name" value="Acyl-CoA N-acyltransferases (Nat)"/>
    <property type="match status" value="1"/>
</dbReference>
<reference evidence="4" key="1">
    <citation type="journal article" date="2014" name="Int. J. Syst. Evol. Microbiol.">
        <title>Complete genome sequence of Corynebacterium casei LMG S-19264T (=DSM 44701T), isolated from a smear-ripened cheese.</title>
        <authorList>
            <consortium name="US DOE Joint Genome Institute (JGI-PGF)"/>
            <person name="Walter F."/>
            <person name="Albersmeier A."/>
            <person name="Kalinowski J."/>
            <person name="Ruckert C."/>
        </authorList>
    </citation>
    <scope>NUCLEOTIDE SEQUENCE</scope>
    <source>
        <strain evidence="4">JCM 3090</strain>
    </source>
</reference>
<keyword evidence="2" id="KW-0012">Acyltransferase</keyword>
<protein>
    <submittedName>
        <fullName evidence="4">N-acetyltransferase GCN5</fullName>
    </submittedName>
</protein>
<dbReference type="PANTHER" id="PTHR43877">
    <property type="entry name" value="AMINOALKYLPHOSPHONATE N-ACETYLTRANSFERASE-RELATED-RELATED"/>
    <property type="match status" value="1"/>
</dbReference>
<keyword evidence="5" id="KW-1185">Reference proteome</keyword>
<dbReference type="EMBL" id="BMQB01000001">
    <property type="protein sequence ID" value="GGJ76945.1"/>
    <property type="molecule type" value="Genomic_DNA"/>
</dbReference>
<sequence length="259" mass="28098">MLDADPLGGAQVAERLTTRGWSRWRADGRLLAYGGPIPEALCWVGAHLIPVRADAAAVTAFAELLAVQPRTCASVVGRADAVLPLWDRLAPSWGPAREVRADQPLLALDRFPDIAPDPGVRLARRDEAELLFPAAVAMYEEEIGMSPLTDDGGIGYRARLLDMIRSHRSYVRIIDDEVVFKAELAVVTARTAQVQGVWVAPRWRGKGLAAPAMAAVALDALRRVAPTVSLYVNAYNTVARRAYARCGFRPAGTFATVLF</sequence>
<dbReference type="Proteomes" id="UP000649739">
    <property type="component" value="Unassembled WGS sequence"/>
</dbReference>
<dbReference type="Pfam" id="PF13312">
    <property type="entry name" value="DUF4081"/>
    <property type="match status" value="1"/>
</dbReference>